<gene>
    <name evidence="1" type="ORF">SI8410_11015798</name>
</gene>
<protein>
    <submittedName>
        <fullName evidence="1">Uncharacterized protein</fullName>
    </submittedName>
</protein>
<name>A0A7I8L5A4_SPIIN</name>
<proteinExistence type="predicted"/>
<sequence length="33" mass="3480">MWLSILPLLLTYIFSSNLLGGGGGGGYKLVLEP</sequence>
<evidence type="ECO:0000313" key="1">
    <source>
        <dbReference type="EMBL" id="CAA7405120.1"/>
    </source>
</evidence>
<accession>A0A7I8L5A4</accession>
<dbReference type="EMBL" id="LR746274">
    <property type="protein sequence ID" value="CAA7405120.1"/>
    <property type="molecule type" value="Genomic_DNA"/>
</dbReference>
<evidence type="ECO:0000313" key="2">
    <source>
        <dbReference type="Proteomes" id="UP000663760"/>
    </source>
</evidence>
<dbReference type="AlphaFoldDB" id="A0A7I8L5A4"/>
<dbReference type="Proteomes" id="UP000663760">
    <property type="component" value="Chromosome 11"/>
</dbReference>
<organism evidence="1 2">
    <name type="scientific">Spirodela intermedia</name>
    <name type="common">Intermediate duckweed</name>
    <dbReference type="NCBI Taxonomy" id="51605"/>
    <lineage>
        <taxon>Eukaryota</taxon>
        <taxon>Viridiplantae</taxon>
        <taxon>Streptophyta</taxon>
        <taxon>Embryophyta</taxon>
        <taxon>Tracheophyta</taxon>
        <taxon>Spermatophyta</taxon>
        <taxon>Magnoliopsida</taxon>
        <taxon>Liliopsida</taxon>
        <taxon>Araceae</taxon>
        <taxon>Lemnoideae</taxon>
        <taxon>Spirodela</taxon>
    </lineage>
</organism>
<reference evidence="1" key="1">
    <citation type="submission" date="2020-02" db="EMBL/GenBank/DDBJ databases">
        <authorList>
            <person name="Scholz U."/>
            <person name="Mascher M."/>
            <person name="Fiebig A."/>
        </authorList>
    </citation>
    <scope>NUCLEOTIDE SEQUENCE</scope>
</reference>
<keyword evidence="2" id="KW-1185">Reference proteome</keyword>